<comment type="caution">
    <text evidence="2">The sequence shown here is derived from an EMBL/GenBank/DDBJ whole genome shotgun (WGS) entry which is preliminary data.</text>
</comment>
<evidence type="ECO:0000313" key="2">
    <source>
        <dbReference type="EMBL" id="OHA02538.1"/>
    </source>
</evidence>
<reference evidence="2 3" key="1">
    <citation type="journal article" date="2016" name="Nat. Commun.">
        <title>Thousands of microbial genomes shed light on interconnected biogeochemical processes in an aquifer system.</title>
        <authorList>
            <person name="Anantharaman K."/>
            <person name="Brown C.T."/>
            <person name="Hug L.A."/>
            <person name="Sharon I."/>
            <person name="Castelle C.J."/>
            <person name="Probst A.J."/>
            <person name="Thomas B.C."/>
            <person name="Singh A."/>
            <person name="Wilkins M.J."/>
            <person name="Karaoz U."/>
            <person name="Brodie E.L."/>
            <person name="Williams K.H."/>
            <person name="Hubbard S.S."/>
            <person name="Banfield J.F."/>
        </authorList>
    </citation>
    <scope>NUCLEOTIDE SEQUENCE [LARGE SCALE GENOMIC DNA]</scope>
</reference>
<feature type="region of interest" description="Disordered" evidence="1">
    <location>
        <begin position="71"/>
        <end position="98"/>
    </location>
</feature>
<evidence type="ECO:0000313" key="3">
    <source>
        <dbReference type="Proteomes" id="UP000178510"/>
    </source>
</evidence>
<dbReference type="AlphaFoldDB" id="A0A1G2KSV0"/>
<dbReference type="EMBL" id="MHQM01000043">
    <property type="protein sequence ID" value="OHA02538.1"/>
    <property type="molecule type" value="Genomic_DNA"/>
</dbReference>
<proteinExistence type="predicted"/>
<accession>A0A1G2KSV0</accession>
<sequence length="98" mass="11384">MRGRHFHPPTFLLMDCGAGTHLRTNEEFNPPQSFWGKRWEGRLKDKETITELFFVANLRHFVRAEDGRRRRPDISGYAEEDGRRRSRNGADVAGEGVL</sequence>
<name>A0A1G2KSV0_9BACT</name>
<dbReference type="Proteomes" id="UP000178510">
    <property type="component" value="Unassembled WGS sequence"/>
</dbReference>
<gene>
    <name evidence="2" type="ORF">A3J58_02245</name>
</gene>
<organism evidence="2 3">
    <name type="scientific">Candidatus Sungbacteria bacterium RIFCSPHIGHO2_02_FULL_52_23</name>
    <dbReference type="NCBI Taxonomy" id="1802274"/>
    <lineage>
        <taxon>Bacteria</taxon>
        <taxon>Candidatus Sungiibacteriota</taxon>
    </lineage>
</organism>
<evidence type="ECO:0000256" key="1">
    <source>
        <dbReference type="SAM" id="MobiDB-lite"/>
    </source>
</evidence>
<protein>
    <submittedName>
        <fullName evidence="2">Uncharacterized protein</fullName>
    </submittedName>
</protein>